<dbReference type="InterPro" id="IPR003594">
    <property type="entry name" value="HATPase_dom"/>
</dbReference>
<dbReference type="InterPro" id="IPR004358">
    <property type="entry name" value="Sig_transdc_His_kin-like_C"/>
</dbReference>
<feature type="domain" description="Histidine kinase" evidence="7">
    <location>
        <begin position="11"/>
        <end position="221"/>
    </location>
</feature>
<keyword evidence="5 8" id="KW-0418">Kinase</keyword>
<dbReference type="AlphaFoldDB" id="A0A934WYK8"/>
<comment type="caution">
    <text evidence="8">The sequence shown here is derived from an EMBL/GenBank/DDBJ whole genome shotgun (WGS) entry which is preliminary data.</text>
</comment>
<dbReference type="Pfam" id="PF02518">
    <property type="entry name" value="HATPase_c"/>
    <property type="match status" value="1"/>
</dbReference>
<name>A0A934WYK8_9BACT</name>
<keyword evidence="9" id="KW-1185">Reference proteome</keyword>
<dbReference type="Gene3D" id="1.10.287.130">
    <property type="match status" value="1"/>
</dbReference>
<evidence type="ECO:0000256" key="4">
    <source>
        <dbReference type="ARBA" id="ARBA00022679"/>
    </source>
</evidence>
<dbReference type="EC" id="2.7.13.3" evidence="2"/>
<accession>A0A934WYK8</accession>
<evidence type="ECO:0000256" key="5">
    <source>
        <dbReference type="ARBA" id="ARBA00022777"/>
    </source>
</evidence>
<dbReference type="EMBL" id="JAEQBW010000003">
    <property type="protein sequence ID" value="MBK6265277.1"/>
    <property type="molecule type" value="Genomic_DNA"/>
</dbReference>
<gene>
    <name evidence="8" type="ORF">JKA74_09515</name>
</gene>
<sequence>MQEEVMNKMYSIAHDIKAPLRSIKGLIQLSRLVNEEERFALIDKMNQSVGALESYIQNMLDKAMKQHQVIENQKINLKFLIEECIDMLQWMEIENKPQFIIEVLQYTDLVQDENEIKRILHNLLSNAIKYRHKDRKLIVTVKAMVLSSKLIIDIGDNGQGMDPEMLNSIFDKFHKINIGTDGHGLGLNIVKDALYKIGGHLKVNSNYGKGSHFSLHLPNRTDKRKLAKQTVLCEDY</sequence>
<keyword evidence="4" id="KW-0808">Transferase</keyword>
<evidence type="ECO:0000313" key="9">
    <source>
        <dbReference type="Proteomes" id="UP000611723"/>
    </source>
</evidence>
<dbReference type="PANTHER" id="PTHR45453">
    <property type="entry name" value="PHOSPHATE REGULON SENSOR PROTEIN PHOR"/>
    <property type="match status" value="1"/>
</dbReference>
<comment type="catalytic activity">
    <reaction evidence="1">
        <text>ATP + protein L-histidine = ADP + protein N-phospho-L-histidine.</text>
        <dbReference type="EC" id="2.7.13.3"/>
    </reaction>
</comment>
<proteinExistence type="predicted"/>
<dbReference type="RefSeq" id="WP_201430948.1">
    <property type="nucleotide sequence ID" value="NZ_JAEQBW010000003.1"/>
</dbReference>
<dbReference type="GO" id="GO:0004721">
    <property type="term" value="F:phosphoprotein phosphatase activity"/>
    <property type="evidence" value="ECO:0007669"/>
    <property type="project" value="TreeGrafter"/>
</dbReference>
<dbReference type="Proteomes" id="UP000611723">
    <property type="component" value="Unassembled WGS sequence"/>
</dbReference>
<evidence type="ECO:0000259" key="7">
    <source>
        <dbReference type="PROSITE" id="PS50109"/>
    </source>
</evidence>
<dbReference type="SMART" id="SM00387">
    <property type="entry name" value="HATPase_c"/>
    <property type="match status" value="1"/>
</dbReference>
<dbReference type="GO" id="GO:0005886">
    <property type="term" value="C:plasma membrane"/>
    <property type="evidence" value="ECO:0007669"/>
    <property type="project" value="TreeGrafter"/>
</dbReference>
<evidence type="ECO:0000256" key="6">
    <source>
        <dbReference type="ARBA" id="ARBA00023012"/>
    </source>
</evidence>
<dbReference type="InterPro" id="IPR036097">
    <property type="entry name" value="HisK_dim/P_sf"/>
</dbReference>
<dbReference type="Gene3D" id="3.30.565.10">
    <property type="entry name" value="Histidine kinase-like ATPase, C-terminal domain"/>
    <property type="match status" value="1"/>
</dbReference>
<dbReference type="PRINTS" id="PR00344">
    <property type="entry name" value="BCTRLSENSOR"/>
</dbReference>
<dbReference type="GO" id="GO:0000155">
    <property type="term" value="F:phosphorelay sensor kinase activity"/>
    <property type="evidence" value="ECO:0007669"/>
    <property type="project" value="InterPro"/>
</dbReference>
<dbReference type="CDD" id="cd00082">
    <property type="entry name" value="HisKA"/>
    <property type="match status" value="1"/>
</dbReference>
<dbReference type="InterPro" id="IPR050351">
    <property type="entry name" value="BphY/WalK/GraS-like"/>
</dbReference>
<reference evidence="8" key="1">
    <citation type="submission" date="2021-01" db="EMBL/GenBank/DDBJ databases">
        <title>Marivirga aurantiaca sp. nov., isolated from intertidal surface sediments.</title>
        <authorList>
            <person name="Zhang M."/>
        </authorList>
    </citation>
    <scope>NUCLEOTIDE SEQUENCE</scope>
    <source>
        <strain evidence="8">S37H4</strain>
    </source>
</reference>
<evidence type="ECO:0000256" key="2">
    <source>
        <dbReference type="ARBA" id="ARBA00012438"/>
    </source>
</evidence>
<evidence type="ECO:0000256" key="3">
    <source>
        <dbReference type="ARBA" id="ARBA00022553"/>
    </source>
</evidence>
<dbReference type="InterPro" id="IPR005467">
    <property type="entry name" value="His_kinase_dom"/>
</dbReference>
<protein>
    <recommendedName>
        <fullName evidence="2">histidine kinase</fullName>
        <ecNumber evidence="2">2.7.13.3</ecNumber>
    </recommendedName>
</protein>
<evidence type="ECO:0000313" key="8">
    <source>
        <dbReference type="EMBL" id="MBK6265277.1"/>
    </source>
</evidence>
<keyword evidence="6" id="KW-0902">Two-component regulatory system</keyword>
<dbReference type="PROSITE" id="PS50109">
    <property type="entry name" value="HIS_KIN"/>
    <property type="match status" value="1"/>
</dbReference>
<organism evidence="8 9">
    <name type="scientific">Marivirga aurantiaca</name>
    <dbReference type="NCBI Taxonomy" id="2802615"/>
    <lineage>
        <taxon>Bacteria</taxon>
        <taxon>Pseudomonadati</taxon>
        <taxon>Bacteroidota</taxon>
        <taxon>Cytophagia</taxon>
        <taxon>Cytophagales</taxon>
        <taxon>Marivirgaceae</taxon>
        <taxon>Marivirga</taxon>
    </lineage>
</organism>
<dbReference type="SUPFAM" id="SSF55874">
    <property type="entry name" value="ATPase domain of HSP90 chaperone/DNA topoisomerase II/histidine kinase"/>
    <property type="match status" value="1"/>
</dbReference>
<dbReference type="InterPro" id="IPR036890">
    <property type="entry name" value="HATPase_C_sf"/>
</dbReference>
<dbReference type="InterPro" id="IPR003661">
    <property type="entry name" value="HisK_dim/P_dom"/>
</dbReference>
<evidence type="ECO:0000256" key="1">
    <source>
        <dbReference type="ARBA" id="ARBA00000085"/>
    </source>
</evidence>
<dbReference type="PANTHER" id="PTHR45453:SF1">
    <property type="entry name" value="PHOSPHATE REGULON SENSOR PROTEIN PHOR"/>
    <property type="match status" value="1"/>
</dbReference>
<dbReference type="GO" id="GO:0016036">
    <property type="term" value="P:cellular response to phosphate starvation"/>
    <property type="evidence" value="ECO:0007669"/>
    <property type="project" value="TreeGrafter"/>
</dbReference>
<dbReference type="SUPFAM" id="SSF47384">
    <property type="entry name" value="Homodimeric domain of signal transducing histidine kinase"/>
    <property type="match status" value="1"/>
</dbReference>
<keyword evidence="3" id="KW-0597">Phosphoprotein</keyword>